<dbReference type="Pfam" id="PF09743">
    <property type="entry name" value="E3_UFM1_ligase"/>
    <property type="match status" value="1"/>
</dbReference>
<dbReference type="GO" id="GO:0061666">
    <property type="term" value="F:UFM1 ligase activity"/>
    <property type="evidence" value="ECO:0007669"/>
    <property type="project" value="InterPro"/>
</dbReference>
<sequence>MATELAQLQAQLQSTFAAPSAVRITQSNAVELVQRLKELQLVDVLFTRDGSAFVTPQHLEDEVADEVALAGRVRIAEVADTLLVEYVEVEAAVRRRLARNPTALVLVGDEILHPPYLEELMSEVLDEAIAHGVLPLATAVVRVALPSSFLRQQLEALVSRDSRLVLLDAALYSQVFLDRIMARVRGRLRAALLPTRLNVVLAASGAEGHAERIEALVAREAGSGKLDGTLAGSGVAATWVPDVYTQARVDAVERQLEVNSVVLYSVLAECGFDGGAAFAHARWGESGVALESVFVASSHLDVVDAIAGAALAPDGPGFVSLRSALHPDIGPDDTALVLERGLLPCLGGDVQVLDERGAAVAIAGRLMEVLRAAVSDAVETALEAGAYESVFLALVQLEEGKAGARSKRGRSDHASAAAKGLVAELTLPVDAVEAAVSTASPELGREAECLDAVTAALVGESKAMIAGALRSALERRSVLRAAAPEFSGGSSEPSPEQAMVSEVAGELEVYAAGVRYVAELASGASTSPGVAHALEAHVLKTVALPLVDALVASALAATGSELPQPVTASKRKKAIKTLTEPPRDTLLALVKAGTPGKAAKSPEAQAALEAHPAGERIDKFLAALMAAAPVLDLALEAGSCAEPSAQDGRRQAHMAVVADALGAATDPADALQLVLVYLFASDHHALVNVAGRDVGRMVSLYTSVADSAEQLARAELLTSLYDVTYEWLIGRRADAALGARAVELVRDMGLLLGVTAER</sequence>
<dbReference type="EMBL" id="GL349452">
    <property type="protein sequence ID" value="KNC48865.1"/>
    <property type="molecule type" value="Genomic_DNA"/>
</dbReference>
<dbReference type="RefSeq" id="XP_013758285.1">
    <property type="nucleotide sequence ID" value="XM_013902831.1"/>
</dbReference>
<accession>A0A0L0D9E7</accession>
<dbReference type="InterPro" id="IPR056579">
    <property type="entry name" value="Ufl1_N"/>
</dbReference>
<dbReference type="GeneID" id="25564147"/>
<dbReference type="InterPro" id="IPR018611">
    <property type="entry name" value="Ufl1"/>
</dbReference>
<evidence type="ECO:0000259" key="1">
    <source>
        <dbReference type="Pfam" id="PF09743"/>
    </source>
</evidence>
<organism evidence="2 3">
    <name type="scientific">Thecamonas trahens ATCC 50062</name>
    <dbReference type="NCBI Taxonomy" id="461836"/>
    <lineage>
        <taxon>Eukaryota</taxon>
        <taxon>Apusozoa</taxon>
        <taxon>Apusomonadida</taxon>
        <taxon>Apusomonadidae</taxon>
        <taxon>Thecamonas</taxon>
    </lineage>
</organism>
<dbReference type="OrthoDB" id="10258297at2759"/>
<proteinExistence type="predicted"/>
<reference evidence="2 3" key="1">
    <citation type="submission" date="2010-05" db="EMBL/GenBank/DDBJ databases">
        <title>The Genome Sequence of Thecamonas trahens ATCC 50062.</title>
        <authorList>
            <consortium name="The Broad Institute Genome Sequencing Platform"/>
            <person name="Russ C."/>
            <person name="Cuomo C."/>
            <person name="Shea T."/>
            <person name="Young S.K."/>
            <person name="Zeng Q."/>
            <person name="Koehrsen M."/>
            <person name="Haas B."/>
            <person name="Borodovsky M."/>
            <person name="Guigo R."/>
            <person name="Alvarado L."/>
            <person name="Berlin A."/>
            <person name="Bochicchio J."/>
            <person name="Borenstein D."/>
            <person name="Chapman S."/>
            <person name="Chen Z."/>
            <person name="Freedman E."/>
            <person name="Gellesch M."/>
            <person name="Goldberg J."/>
            <person name="Griggs A."/>
            <person name="Gujja S."/>
            <person name="Heilman E."/>
            <person name="Heiman D."/>
            <person name="Hepburn T."/>
            <person name="Howarth C."/>
            <person name="Jen D."/>
            <person name="Larson L."/>
            <person name="Mehta T."/>
            <person name="Park D."/>
            <person name="Pearson M."/>
            <person name="Roberts A."/>
            <person name="Saif S."/>
            <person name="Shenoy N."/>
            <person name="Sisk P."/>
            <person name="Stolte C."/>
            <person name="Sykes S."/>
            <person name="Thomson T."/>
            <person name="Walk T."/>
            <person name="White J."/>
            <person name="Yandava C."/>
            <person name="Burger G."/>
            <person name="Gray M.W."/>
            <person name="Holland P.W.H."/>
            <person name="King N."/>
            <person name="Lang F.B.F."/>
            <person name="Roger A.J."/>
            <person name="Ruiz-Trillo I."/>
            <person name="Lander E."/>
            <person name="Nusbaum C."/>
        </authorList>
    </citation>
    <scope>NUCLEOTIDE SEQUENCE [LARGE SCALE GENOMIC DNA]</scope>
    <source>
        <strain evidence="2 3">ATCC 50062</strain>
    </source>
</reference>
<dbReference type="GO" id="GO:0034976">
    <property type="term" value="P:response to endoplasmic reticulum stress"/>
    <property type="evidence" value="ECO:0007669"/>
    <property type="project" value="TreeGrafter"/>
</dbReference>
<name>A0A0L0D9E7_THETB</name>
<gene>
    <name evidence="2" type="ORF">AMSG_04610</name>
</gene>
<dbReference type="GO" id="GO:0005789">
    <property type="term" value="C:endoplasmic reticulum membrane"/>
    <property type="evidence" value="ECO:0007669"/>
    <property type="project" value="TreeGrafter"/>
</dbReference>
<evidence type="ECO:0000313" key="2">
    <source>
        <dbReference type="EMBL" id="KNC48865.1"/>
    </source>
</evidence>
<dbReference type="PANTHER" id="PTHR31057:SF0">
    <property type="entry name" value="E3 UFM1-PROTEIN LIGASE 1"/>
    <property type="match status" value="1"/>
</dbReference>
<feature type="domain" description="E3 UFM1-protein ligase 1-like N-terminal" evidence="1">
    <location>
        <begin position="4"/>
        <end position="272"/>
    </location>
</feature>
<dbReference type="GO" id="GO:1990592">
    <property type="term" value="P:protein K69-linked ufmylation"/>
    <property type="evidence" value="ECO:0007669"/>
    <property type="project" value="TreeGrafter"/>
</dbReference>
<dbReference type="PANTHER" id="PTHR31057">
    <property type="entry name" value="E3 UFM1-PROTEIN LIGASE 1"/>
    <property type="match status" value="1"/>
</dbReference>
<dbReference type="GO" id="GO:0032434">
    <property type="term" value="P:regulation of proteasomal ubiquitin-dependent protein catabolic process"/>
    <property type="evidence" value="ECO:0007669"/>
    <property type="project" value="TreeGrafter"/>
</dbReference>
<protein>
    <recommendedName>
        <fullName evidence="1">E3 UFM1-protein ligase 1-like N-terminal domain-containing protein</fullName>
    </recommendedName>
</protein>
<dbReference type="STRING" id="461836.A0A0L0D9E7"/>
<dbReference type="AlphaFoldDB" id="A0A0L0D9E7"/>
<dbReference type="eggNOG" id="KOG2235">
    <property type="taxonomic scope" value="Eukaryota"/>
</dbReference>
<evidence type="ECO:0000313" key="3">
    <source>
        <dbReference type="Proteomes" id="UP000054408"/>
    </source>
</evidence>
<keyword evidence="3" id="KW-1185">Reference proteome</keyword>
<dbReference type="Proteomes" id="UP000054408">
    <property type="component" value="Unassembled WGS sequence"/>
</dbReference>